<keyword evidence="3" id="KW-1185">Reference proteome</keyword>
<evidence type="ECO:0000313" key="3">
    <source>
        <dbReference type="Proteomes" id="UP000000378"/>
    </source>
</evidence>
<sequence>MTGLDWKTWTVIGLLLAAAAGQAFVYLKRQQAGRRAADAGNIFSLRQERGYIFFPAGVSYYRSLYIDDEGMKVETEGQSQELVWSQVGYVVKALNPGEKTLRNTYRLIFYVEGQDKPLILHLGSFREEEIRSIVKLIKKRVRLVEQ</sequence>
<accession>D7CND3</accession>
<name>D7CND3_SYNLT</name>
<reference evidence="2 3" key="2">
    <citation type="journal article" date="2010" name="Stand. Genomic Sci.">
        <title>Complete genome sequence of Syntrophothermus lipocalidus type strain (TGB-C1).</title>
        <authorList>
            <person name="Djao O.D."/>
            <person name="Zhang X."/>
            <person name="Lucas S."/>
            <person name="Lapidus A."/>
            <person name="Del Rio T.G."/>
            <person name="Nolan M."/>
            <person name="Tice H."/>
            <person name="Cheng J.F."/>
            <person name="Han C."/>
            <person name="Tapia R."/>
            <person name="Goodwin L."/>
            <person name="Pitluck S."/>
            <person name="Liolios K."/>
            <person name="Ivanova N."/>
            <person name="Mavromatis K."/>
            <person name="Mikhailova N."/>
            <person name="Ovchinnikova G."/>
            <person name="Pati A."/>
            <person name="Brambilla E."/>
            <person name="Chen A."/>
            <person name="Palaniappan K."/>
            <person name="Land M."/>
            <person name="Hauser L."/>
            <person name="Chang Y.J."/>
            <person name="Jeffries C.D."/>
            <person name="Rohde M."/>
            <person name="Sikorski J."/>
            <person name="Spring S."/>
            <person name="Goker M."/>
            <person name="Detter J.C."/>
            <person name="Woyke T."/>
            <person name="Bristow J."/>
            <person name="Eisen J.A."/>
            <person name="Markowitz V."/>
            <person name="Hugenholtz P."/>
            <person name="Kyrpides N.C."/>
            <person name="Klenk H.P."/>
        </authorList>
    </citation>
    <scope>NUCLEOTIDE SEQUENCE [LARGE SCALE GENOMIC DNA]</scope>
    <source>
        <strain evidence="3">DSM 12680 / TGB-C1</strain>
    </source>
</reference>
<reference evidence="3" key="1">
    <citation type="journal article" date="2010" name="Stand. Genomic Sci.">
        <title>Complete genome sequence of Syntrophothermus lipocalidus type strain (TGB-C1T).</title>
        <authorList>
            <consortium name="US DOE Joint Genome Institute (JGI-PGF)"/>
            <person name="Djao O."/>
            <person name="Zhang X."/>
            <person name="Lucas S."/>
            <person name="Lapidus A."/>
            <person name="Glavina Del Rio T."/>
            <person name="Nolan M."/>
            <person name="Tice H."/>
            <person name="Cheng J."/>
            <person name="Han C."/>
            <person name="Tapia R."/>
            <person name="Goodwin L."/>
            <person name="Pitluck S."/>
            <person name="Liolios K."/>
            <person name="Ivanova N."/>
            <person name="Mavromatis K."/>
            <person name="Mikhailova N."/>
            <person name="Ovchinnikova G."/>
            <person name="Pati A."/>
            <person name="Brambilla E."/>
            <person name="Chen A."/>
            <person name="Palaniappan K."/>
            <person name="Land M."/>
            <person name="Hauser L."/>
            <person name="Chang Y."/>
            <person name="Jeffries C."/>
            <person name="Rohde M."/>
            <person name="Sikorski J."/>
            <person name="Spring S."/>
            <person name="Goker M."/>
            <person name="Detter J."/>
            <person name="Woyke T."/>
            <person name="Bristow J."/>
            <person name="Eisen J."/>
            <person name="Markowitz V."/>
            <person name="Hugenholtz P."/>
            <person name="Kyrpides N."/>
            <person name="Klenk H."/>
        </authorList>
    </citation>
    <scope>NUCLEOTIDE SEQUENCE [LARGE SCALE GENOMIC DNA]</scope>
    <source>
        <strain evidence="3">DSM 12680 / TGB-C1</strain>
    </source>
</reference>
<dbReference type="EMBL" id="CP002048">
    <property type="protein sequence ID" value="ADI02218.1"/>
    <property type="molecule type" value="Genomic_DNA"/>
</dbReference>
<keyword evidence="1" id="KW-0472">Membrane</keyword>
<organism evidence="2 3">
    <name type="scientific">Syntrophothermus lipocalidus (strain DSM 12680 / TGB-C1)</name>
    <dbReference type="NCBI Taxonomy" id="643648"/>
    <lineage>
        <taxon>Bacteria</taxon>
        <taxon>Bacillati</taxon>
        <taxon>Bacillota</taxon>
        <taxon>Clostridia</taxon>
        <taxon>Eubacteriales</taxon>
        <taxon>Syntrophomonadaceae</taxon>
        <taxon>Syntrophothermus</taxon>
    </lineage>
</organism>
<dbReference type="Proteomes" id="UP000000378">
    <property type="component" value="Chromosome"/>
</dbReference>
<feature type="transmembrane region" description="Helical" evidence="1">
    <location>
        <begin position="6"/>
        <end position="27"/>
    </location>
</feature>
<evidence type="ECO:0000256" key="1">
    <source>
        <dbReference type="SAM" id="Phobius"/>
    </source>
</evidence>
<gene>
    <name evidence="2" type="ordered locus">Slip_1455</name>
</gene>
<evidence type="ECO:0000313" key="2">
    <source>
        <dbReference type="EMBL" id="ADI02218.1"/>
    </source>
</evidence>
<keyword evidence="1" id="KW-1133">Transmembrane helix</keyword>
<protein>
    <submittedName>
        <fullName evidence="2">Uncharacterized protein</fullName>
    </submittedName>
</protein>
<dbReference type="HOGENOM" id="CLU_1776543_0_0_9"/>
<dbReference type="KEGG" id="slp:Slip_1455"/>
<dbReference type="STRING" id="643648.Slip_1455"/>
<dbReference type="AlphaFoldDB" id="D7CND3"/>
<proteinExistence type="predicted"/>
<dbReference type="RefSeq" id="WP_013175620.1">
    <property type="nucleotide sequence ID" value="NC_014220.1"/>
</dbReference>
<keyword evidence="1" id="KW-0812">Transmembrane</keyword>